<dbReference type="Pfam" id="PF01969">
    <property type="entry name" value="Ni_insertion"/>
    <property type="match status" value="1"/>
</dbReference>
<dbReference type="Proteomes" id="UP000824262">
    <property type="component" value="Unassembled WGS sequence"/>
</dbReference>
<dbReference type="EMBL" id="DVGA01000098">
    <property type="protein sequence ID" value="HIQ79344.1"/>
    <property type="molecule type" value="Genomic_DNA"/>
</dbReference>
<accession>A0A9D0ZFK6</accession>
<sequence>MKTLYIDCGMGCAGDMLTGALLELLPDGAGFLERMNAALAGRAVISAAGVEKCGIRCTQVTVLIDGESEEADAHHHHHGHHGHHSHAGVKDIMAFIDSV</sequence>
<evidence type="ECO:0000313" key="2">
    <source>
        <dbReference type="Proteomes" id="UP000824262"/>
    </source>
</evidence>
<evidence type="ECO:0000313" key="1">
    <source>
        <dbReference type="EMBL" id="HIQ79344.1"/>
    </source>
</evidence>
<feature type="non-terminal residue" evidence="1">
    <location>
        <position position="99"/>
    </location>
</feature>
<organism evidence="1 2">
    <name type="scientific">Candidatus Scatomorpha intestinavium</name>
    <dbReference type="NCBI Taxonomy" id="2840922"/>
    <lineage>
        <taxon>Bacteria</taxon>
        <taxon>Bacillati</taxon>
        <taxon>Bacillota</taxon>
        <taxon>Clostridia</taxon>
        <taxon>Eubacteriales</taxon>
        <taxon>Candidatus Scatomorpha</taxon>
    </lineage>
</organism>
<protein>
    <submittedName>
        <fullName evidence="1">DUF111 family protein</fullName>
    </submittedName>
</protein>
<reference evidence="1" key="2">
    <citation type="journal article" date="2021" name="PeerJ">
        <title>Extensive microbial diversity within the chicken gut microbiome revealed by metagenomics and culture.</title>
        <authorList>
            <person name="Gilroy R."/>
            <person name="Ravi A."/>
            <person name="Getino M."/>
            <person name="Pursley I."/>
            <person name="Horton D.L."/>
            <person name="Alikhan N.F."/>
            <person name="Baker D."/>
            <person name="Gharbi K."/>
            <person name="Hall N."/>
            <person name="Watson M."/>
            <person name="Adriaenssens E.M."/>
            <person name="Foster-Nyarko E."/>
            <person name="Jarju S."/>
            <person name="Secka A."/>
            <person name="Antonio M."/>
            <person name="Oren A."/>
            <person name="Chaudhuri R.R."/>
            <person name="La Ragione R."/>
            <person name="Hildebrand F."/>
            <person name="Pallen M.J."/>
        </authorList>
    </citation>
    <scope>NUCLEOTIDE SEQUENCE</scope>
    <source>
        <strain evidence="1">ChiBcolR7-354</strain>
    </source>
</reference>
<dbReference type="InterPro" id="IPR002822">
    <property type="entry name" value="Ni_insertion"/>
</dbReference>
<reference evidence="1" key="1">
    <citation type="submission" date="2020-10" db="EMBL/GenBank/DDBJ databases">
        <authorList>
            <person name="Gilroy R."/>
        </authorList>
    </citation>
    <scope>NUCLEOTIDE SEQUENCE</scope>
    <source>
        <strain evidence="1">ChiBcolR7-354</strain>
    </source>
</reference>
<name>A0A9D0ZFK6_9FIRM</name>
<comment type="caution">
    <text evidence="1">The sequence shown here is derived from an EMBL/GenBank/DDBJ whole genome shotgun (WGS) entry which is preliminary data.</text>
</comment>
<gene>
    <name evidence="1" type="ORF">IAB77_08825</name>
</gene>
<proteinExistence type="predicted"/>
<dbReference type="AlphaFoldDB" id="A0A9D0ZFK6"/>